<comment type="similarity">
    <text evidence="3">Belongs to the immunoglobulin superfamily. L1/neurofascin/NgCAM family.</text>
</comment>
<dbReference type="EMBL" id="JAUPFM010000005">
    <property type="protein sequence ID" value="KAK2851997.1"/>
    <property type="molecule type" value="Genomic_DNA"/>
</dbReference>
<feature type="domain" description="Fibronectin type-III" evidence="17">
    <location>
        <begin position="944"/>
        <end position="1037"/>
    </location>
</feature>
<comment type="caution">
    <text evidence="18">The sequence shown here is derived from an EMBL/GenBank/DDBJ whole genome shotgun (WGS) entry which is preliminary data.</text>
</comment>
<comment type="subcellular location">
    <subcellularLocation>
        <location evidence="1">Cell membrane</location>
        <topology evidence="1">Single-pass type I membrane protein</topology>
    </subcellularLocation>
    <subcellularLocation>
        <location evidence="2">Cell projection</location>
        <location evidence="2">Growth cone</location>
    </subcellularLocation>
</comment>
<feature type="domain" description="Fibronectin type-III" evidence="17">
    <location>
        <begin position="745"/>
        <end position="843"/>
    </location>
</feature>
<keyword evidence="10" id="KW-1015">Disulfide bond</keyword>
<dbReference type="InterPro" id="IPR026966">
    <property type="entry name" value="Neurofascin/L1/NrCAM_C"/>
</dbReference>
<keyword evidence="8 15" id="KW-1133">Transmembrane helix</keyword>
<feature type="domain" description="Ig-like" evidence="16">
    <location>
        <begin position="464"/>
        <end position="551"/>
    </location>
</feature>
<evidence type="ECO:0000256" key="5">
    <source>
        <dbReference type="ARBA" id="ARBA00022692"/>
    </source>
</evidence>
<organism evidence="18 19">
    <name type="scientific">Channa striata</name>
    <name type="common">Snakehead murrel</name>
    <name type="synonym">Ophicephalus striatus</name>
    <dbReference type="NCBI Taxonomy" id="64152"/>
    <lineage>
        <taxon>Eukaryota</taxon>
        <taxon>Metazoa</taxon>
        <taxon>Chordata</taxon>
        <taxon>Craniata</taxon>
        <taxon>Vertebrata</taxon>
        <taxon>Euteleostomi</taxon>
        <taxon>Actinopterygii</taxon>
        <taxon>Neopterygii</taxon>
        <taxon>Teleostei</taxon>
        <taxon>Neoteleostei</taxon>
        <taxon>Acanthomorphata</taxon>
        <taxon>Anabantaria</taxon>
        <taxon>Anabantiformes</taxon>
        <taxon>Channoidei</taxon>
        <taxon>Channidae</taxon>
        <taxon>Channa</taxon>
    </lineage>
</organism>
<feature type="region of interest" description="Disordered" evidence="14">
    <location>
        <begin position="992"/>
        <end position="1049"/>
    </location>
</feature>
<reference evidence="18" key="1">
    <citation type="submission" date="2023-07" db="EMBL/GenBank/DDBJ databases">
        <title>Chromosome-level Genome Assembly of Striped Snakehead (Channa striata).</title>
        <authorList>
            <person name="Liu H."/>
        </authorList>
    </citation>
    <scope>NUCLEOTIDE SEQUENCE</scope>
    <source>
        <strain evidence="18">Gz</strain>
        <tissue evidence="18">Muscle</tissue>
    </source>
</reference>
<feature type="domain" description="Fibronectin type-III" evidence="17">
    <location>
        <begin position="845"/>
        <end position="942"/>
    </location>
</feature>
<feature type="domain" description="Ig-like" evidence="16">
    <location>
        <begin position="267"/>
        <end position="357"/>
    </location>
</feature>
<dbReference type="InterPro" id="IPR036179">
    <property type="entry name" value="Ig-like_dom_sf"/>
</dbReference>
<evidence type="ECO:0000256" key="1">
    <source>
        <dbReference type="ARBA" id="ARBA00004251"/>
    </source>
</evidence>
<evidence type="ECO:0000256" key="3">
    <source>
        <dbReference type="ARBA" id="ARBA00008588"/>
    </source>
</evidence>
<dbReference type="InterPro" id="IPR007110">
    <property type="entry name" value="Ig-like_dom"/>
</dbReference>
<proteinExistence type="inferred from homology"/>
<evidence type="ECO:0000256" key="15">
    <source>
        <dbReference type="SAM" id="Phobius"/>
    </source>
</evidence>
<sequence length="1381" mass="152740">MGVFYVPLQHQCKKGTRPETQWRRGKKYREDGEQRVQARGQETVKTSGGQTERLNTCRVLPLLSSPHFFFILSLHGGSRTLTGRGGDPHSDLRFGVGKQHTPTRLQCHHSSALSGGSGRSWGCVSGCLRKLEGGLCSPALPLLLVLLPLMLLLSTPPFAQGAIHIPQQYKVHNLSQPPVLTKTPTSHTVFSKEDLSLSCEASGNPTPTFRWVRDGQVFGSEHKGSGTLQADETEPLDLYNGSYRCYASNPLGTAMTQVVKVIVESQPVLVKQQKVNTVAYEGESLLMSCNPPISSTPPHIHWMDRKMVHIQQNERVMVGLDGRLYFAHLEQSDSRGDYICNAQYTEARTILPETAVSLTVLPSNDVGGRKPQLFHPPGSHSAVLALRGRAVTLECIPKGLPTPKVEWKKKDGRLQDTGGRPDNHGRWLRFESITQNDDGEYQCRAVNSHGSVTHSFTVTVEAAPYWAKEPQNLLYAPGETVRLDCQAEGIPTPTVTWTINGQNLTVVDSEPRRSVTGGVLILRDVKFTDTAVYQCEATNKHGSILLNIYLNVVNLPPQILSSDGVVYRVIEGGDVKLHCESFGSPRPHVTWESEYELPLLSDPRISLLTNGTIELSSVSHQDSGTYTCSVKHTNISISAHLEVYNRTVILRAPQDVRAVRNSNALLDCHFYKDPQLHNHQVIWRKDGHKLQDSSPDDRYTVFKNGTLKMKNVQSGDTASYSCEVITDLDHAKASGSITVVAPPDPPKALTLSDIKDHSLTLSWVPGHAHNSPITEFIVQAREEQHTEEGLWRWEEWKTVPGDFNHLELTLHPFCTYRFRVIAVNELGHSVPSPLSNYHSTSPAIPDSNPTGVRSVSIDPKTLIITWDEMDKRSHNGQGFQYKVSWREAEGTDLHWNHGYVKSPPFLVNNTGTFTPFEIKVQAVNSLGEGPAPEPEIGHSGEGMPEEAPTEIDSTVTNSTVKVTWNEAQNVRGVLLGYKIYIRRLGPRVERVQRSLGNPHNREDDEERLERGRERDEETRVVGESPHSKPHSFNTPEGAPGPPASLRFDSPSETSVLLHWTPPLETNGVLLGYLVQYQQEVQRSLLKLEDIKDPKRNHIVLEDLDPSTYYDFRVTARTAAGDGPPVTLRAATLLEGVPPSNITIIASNTSLNLSWVPEERHRNYGFQIRYLRKSAGGEWKESELVNSTQGFYSLTGLQPGTQYHLVVMHGNVTHWEDVTLTVGPVPSEMPGGFATQGWLIGLISAIVLLVLILLILCLIKRSKGGKYAVKDKEDKEVDSEARPMKDETFGEYRSLESDGDEKHSDSQPSLCGDSKLGSDDSLAEYGDSVDIQFNEDGSFIGQYSGRGPVPHGNESSGPASPVNAIPPPPIAPSMSSILNRPS</sequence>
<evidence type="ECO:0000259" key="16">
    <source>
        <dbReference type="PROSITE" id="PS50835"/>
    </source>
</evidence>
<dbReference type="FunFam" id="2.60.40.10:FF:000057">
    <property type="entry name" value="neural cell adhesion molecule L1"/>
    <property type="match status" value="1"/>
</dbReference>
<feature type="region of interest" description="Disordered" evidence="14">
    <location>
        <begin position="926"/>
        <end position="949"/>
    </location>
</feature>
<feature type="region of interest" description="Disordered" evidence="14">
    <location>
        <begin position="1268"/>
        <end position="1321"/>
    </location>
</feature>
<evidence type="ECO:0000256" key="12">
    <source>
        <dbReference type="ARBA" id="ARBA00023273"/>
    </source>
</evidence>
<dbReference type="Pfam" id="PF13882">
    <property type="entry name" value="Bravo_FIGEY"/>
    <property type="match status" value="1"/>
</dbReference>
<evidence type="ECO:0000256" key="2">
    <source>
        <dbReference type="ARBA" id="ARBA00004624"/>
    </source>
</evidence>
<gene>
    <name evidence="18" type="ORF">Q5P01_008273</name>
</gene>
<evidence type="ECO:0000256" key="4">
    <source>
        <dbReference type="ARBA" id="ARBA00022475"/>
    </source>
</evidence>
<feature type="compositionally biased region" description="Basic and acidic residues" evidence="14">
    <location>
        <begin position="1268"/>
        <end position="1304"/>
    </location>
</feature>
<evidence type="ECO:0000256" key="9">
    <source>
        <dbReference type="ARBA" id="ARBA00023136"/>
    </source>
</evidence>
<keyword evidence="6" id="KW-0677">Repeat</keyword>
<dbReference type="Gene3D" id="2.60.40.10">
    <property type="entry name" value="Immunoglobulins"/>
    <property type="match status" value="11"/>
</dbReference>
<dbReference type="InterPro" id="IPR013098">
    <property type="entry name" value="Ig_I-set"/>
</dbReference>
<dbReference type="FunFam" id="2.60.40.10:FF:000005">
    <property type="entry name" value="Neuronal cell adhesion molecule"/>
    <property type="match status" value="1"/>
</dbReference>
<dbReference type="SUPFAM" id="SSF48726">
    <property type="entry name" value="Immunoglobulin"/>
    <property type="match status" value="6"/>
</dbReference>
<dbReference type="Proteomes" id="UP001187415">
    <property type="component" value="Unassembled WGS sequence"/>
</dbReference>
<evidence type="ECO:0000259" key="17">
    <source>
        <dbReference type="PROSITE" id="PS50853"/>
    </source>
</evidence>
<dbReference type="FunFam" id="2.60.40.10:FF:000347">
    <property type="entry name" value="Neuronal cell adhesion molecule"/>
    <property type="match status" value="1"/>
</dbReference>
<keyword evidence="7" id="KW-0130">Cell adhesion</keyword>
<name>A0AA88SZD6_CHASR</name>
<dbReference type="PRINTS" id="PR00014">
    <property type="entry name" value="FNTYPEIII"/>
</dbReference>
<feature type="domain" description="Ig-like" evidence="16">
    <location>
        <begin position="647"/>
        <end position="738"/>
    </location>
</feature>
<keyword evidence="9 15" id="KW-0472">Membrane</keyword>
<dbReference type="FunFam" id="2.60.40.10:FF:000078">
    <property type="entry name" value="Neuronal cell adhesion molecule"/>
    <property type="match status" value="1"/>
</dbReference>
<evidence type="ECO:0000256" key="11">
    <source>
        <dbReference type="ARBA" id="ARBA00023180"/>
    </source>
</evidence>
<feature type="domain" description="Fibronectin type-III" evidence="17">
    <location>
        <begin position="1137"/>
        <end position="1229"/>
    </location>
</feature>
<keyword evidence="19" id="KW-1185">Reference proteome</keyword>
<feature type="compositionally biased region" description="Low complexity" evidence="14">
    <location>
        <begin position="1371"/>
        <end position="1381"/>
    </location>
</feature>
<dbReference type="InterPro" id="IPR003599">
    <property type="entry name" value="Ig_sub"/>
</dbReference>
<evidence type="ECO:0000313" key="18">
    <source>
        <dbReference type="EMBL" id="KAK2851997.1"/>
    </source>
</evidence>
<accession>A0AA88SZD6</accession>
<dbReference type="SUPFAM" id="SSF49265">
    <property type="entry name" value="Fibronectin type III"/>
    <property type="match status" value="3"/>
</dbReference>
<dbReference type="InterPro" id="IPR013783">
    <property type="entry name" value="Ig-like_fold"/>
</dbReference>
<dbReference type="CDD" id="cd00063">
    <property type="entry name" value="FN3"/>
    <property type="match status" value="4"/>
</dbReference>
<dbReference type="PANTHER" id="PTHR44170:SF36">
    <property type="entry name" value="L1 CELL ADHESION MOLECULE"/>
    <property type="match status" value="1"/>
</dbReference>
<dbReference type="InterPro" id="IPR003598">
    <property type="entry name" value="Ig_sub2"/>
</dbReference>
<dbReference type="InterPro" id="IPR036116">
    <property type="entry name" value="FN3_sf"/>
</dbReference>
<feature type="domain" description="Fibronectin type-III" evidence="17">
    <location>
        <begin position="1041"/>
        <end position="1135"/>
    </location>
</feature>
<dbReference type="SMART" id="SM00409">
    <property type="entry name" value="IG"/>
    <property type="match status" value="6"/>
</dbReference>
<dbReference type="InterPro" id="IPR003961">
    <property type="entry name" value="FN3_dom"/>
</dbReference>
<keyword evidence="5 15" id="KW-0812">Transmembrane</keyword>
<dbReference type="InterPro" id="IPR003006">
    <property type="entry name" value="Ig/MHC_CS"/>
</dbReference>
<dbReference type="FunFam" id="2.60.40.10:FF:002563">
    <property type="entry name" value="Neural cell adhesion molecule L1"/>
    <property type="match status" value="1"/>
</dbReference>
<dbReference type="PANTHER" id="PTHR44170">
    <property type="entry name" value="PROTEIN SIDEKICK"/>
    <property type="match status" value="1"/>
</dbReference>
<evidence type="ECO:0008006" key="20">
    <source>
        <dbReference type="Google" id="ProtNLM"/>
    </source>
</evidence>
<evidence type="ECO:0000256" key="14">
    <source>
        <dbReference type="SAM" id="MobiDB-lite"/>
    </source>
</evidence>
<dbReference type="FunFam" id="2.60.40.10:FF:000367">
    <property type="entry name" value="Neural cell adhesion molecule L1-like protein"/>
    <property type="match status" value="1"/>
</dbReference>
<dbReference type="PROSITE" id="PS50853">
    <property type="entry name" value="FN3"/>
    <property type="match status" value="5"/>
</dbReference>
<keyword evidence="11" id="KW-0325">Glycoprotein</keyword>
<keyword evidence="4" id="KW-1003">Cell membrane</keyword>
<evidence type="ECO:0000256" key="10">
    <source>
        <dbReference type="ARBA" id="ARBA00023157"/>
    </source>
</evidence>
<keyword evidence="13" id="KW-0393">Immunoglobulin domain</keyword>
<dbReference type="Pfam" id="PF00041">
    <property type="entry name" value="fn3"/>
    <property type="match status" value="3"/>
</dbReference>
<feature type="compositionally biased region" description="Basic and acidic residues" evidence="14">
    <location>
        <begin position="999"/>
        <end position="1020"/>
    </location>
</feature>
<dbReference type="PROSITE" id="PS50835">
    <property type="entry name" value="IG_LIKE"/>
    <property type="match status" value="6"/>
</dbReference>
<evidence type="ECO:0000256" key="6">
    <source>
        <dbReference type="ARBA" id="ARBA00022737"/>
    </source>
</evidence>
<feature type="domain" description="Ig-like" evidence="16">
    <location>
        <begin position="371"/>
        <end position="459"/>
    </location>
</feature>
<dbReference type="Pfam" id="PF07679">
    <property type="entry name" value="I-set"/>
    <property type="match status" value="2"/>
</dbReference>
<dbReference type="PROSITE" id="PS00290">
    <property type="entry name" value="IG_MHC"/>
    <property type="match status" value="1"/>
</dbReference>
<protein>
    <recommendedName>
        <fullName evidence="20">Neural cell adhesion molecule L1.1-like</fullName>
    </recommendedName>
</protein>
<feature type="domain" description="Ig-like" evidence="16">
    <location>
        <begin position="557"/>
        <end position="644"/>
    </location>
</feature>
<dbReference type="SMART" id="SM00408">
    <property type="entry name" value="IGc2"/>
    <property type="match status" value="5"/>
</dbReference>
<dbReference type="GO" id="GO:0005886">
    <property type="term" value="C:plasma membrane"/>
    <property type="evidence" value="ECO:0007669"/>
    <property type="project" value="UniProtKB-SubCell"/>
</dbReference>
<evidence type="ECO:0000256" key="7">
    <source>
        <dbReference type="ARBA" id="ARBA00022889"/>
    </source>
</evidence>
<keyword evidence="12" id="KW-0966">Cell projection</keyword>
<dbReference type="GO" id="GO:0098609">
    <property type="term" value="P:cell-cell adhesion"/>
    <property type="evidence" value="ECO:0007669"/>
    <property type="project" value="TreeGrafter"/>
</dbReference>
<dbReference type="SMART" id="SM00060">
    <property type="entry name" value="FN3"/>
    <property type="match status" value="4"/>
</dbReference>
<feature type="region of interest" description="Disordered" evidence="14">
    <location>
        <begin position="1336"/>
        <end position="1381"/>
    </location>
</feature>
<evidence type="ECO:0000256" key="13">
    <source>
        <dbReference type="ARBA" id="ARBA00023319"/>
    </source>
</evidence>
<feature type="transmembrane region" description="Helical" evidence="15">
    <location>
        <begin position="1237"/>
        <end position="1258"/>
    </location>
</feature>
<dbReference type="Pfam" id="PF13927">
    <property type="entry name" value="Ig_3"/>
    <property type="match status" value="3"/>
</dbReference>
<feature type="domain" description="Ig-like" evidence="16">
    <location>
        <begin position="178"/>
        <end position="263"/>
    </location>
</feature>
<evidence type="ECO:0000256" key="8">
    <source>
        <dbReference type="ARBA" id="ARBA00022989"/>
    </source>
</evidence>
<dbReference type="GO" id="GO:0030426">
    <property type="term" value="C:growth cone"/>
    <property type="evidence" value="ECO:0007669"/>
    <property type="project" value="UniProtKB-SubCell"/>
</dbReference>
<evidence type="ECO:0000313" key="19">
    <source>
        <dbReference type="Proteomes" id="UP001187415"/>
    </source>
</evidence>